<sequence length="173" mass="19746">MPTPFPASSSRLVYSPVLESDFAELLHVYNSNPDFMEYSYGQRFVTVEIVEQDHADNMAFADSYSYCLRESSSHSLIGIAQFILNNPRDGHPWLGLIMIDSRAQGNGYAKEFLDGLIDWYRENGYNSLHLAVLEKNQAVVPFYEAYGFATYEERVTETLGRVICMAYPIHPRP</sequence>
<evidence type="ECO:0000313" key="5">
    <source>
        <dbReference type="Proteomes" id="UP000051063"/>
    </source>
</evidence>
<dbReference type="InterPro" id="IPR000182">
    <property type="entry name" value="GNAT_dom"/>
</dbReference>
<feature type="domain" description="N-acetyltransferase" evidence="3">
    <location>
        <begin position="12"/>
        <end position="170"/>
    </location>
</feature>
<dbReference type="InterPro" id="IPR050680">
    <property type="entry name" value="YpeA/RimI_acetyltransf"/>
</dbReference>
<dbReference type="Gene3D" id="3.40.630.30">
    <property type="match status" value="1"/>
</dbReference>
<protein>
    <submittedName>
        <fullName evidence="4">Sortase</fullName>
    </submittedName>
</protein>
<keyword evidence="2" id="KW-0012">Acyltransferase</keyword>
<name>A0ABR5MZI4_BRECH</name>
<reference evidence="4 5" key="1">
    <citation type="submission" date="2015-09" db="EMBL/GenBank/DDBJ databases">
        <title>Genome sequencing project for genomic taxonomy and phylogenomics of Bacillus-like bacteria.</title>
        <authorList>
            <person name="Liu B."/>
            <person name="Wang J."/>
            <person name="Zhu Y."/>
            <person name="Liu G."/>
            <person name="Chen Q."/>
            <person name="Chen Z."/>
            <person name="Lan J."/>
            <person name="Che J."/>
            <person name="Ge C."/>
            <person name="Shi H."/>
            <person name="Pan Z."/>
            <person name="Liu X."/>
        </authorList>
    </citation>
    <scope>NUCLEOTIDE SEQUENCE [LARGE SCALE GENOMIC DNA]</scope>
    <source>
        <strain evidence="4 5">DSM 8552</strain>
    </source>
</reference>
<organism evidence="4 5">
    <name type="scientific">Brevibacillus choshinensis</name>
    <dbReference type="NCBI Taxonomy" id="54911"/>
    <lineage>
        <taxon>Bacteria</taxon>
        <taxon>Bacillati</taxon>
        <taxon>Bacillota</taxon>
        <taxon>Bacilli</taxon>
        <taxon>Bacillales</taxon>
        <taxon>Paenibacillaceae</taxon>
        <taxon>Brevibacillus</taxon>
    </lineage>
</organism>
<evidence type="ECO:0000313" key="4">
    <source>
        <dbReference type="EMBL" id="KQL43523.1"/>
    </source>
</evidence>
<accession>A0ABR5MZI4</accession>
<proteinExistence type="predicted"/>
<dbReference type="SUPFAM" id="SSF55729">
    <property type="entry name" value="Acyl-CoA N-acyltransferases (Nat)"/>
    <property type="match status" value="1"/>
</dbReference>
<dbReference type="RefSeq" id="WP_055748062.1">
    <property type="nucleotide sequence ID" value="NZ_LJJB01000015.1"/>
</dbReference>
<gene>
    <name evidence="4" type="ORF">AN963_29190</name>
</gene>
<evidence type="ECO:0000256" key="2">
    <source>
        <dbReference type="ARBA" id="ARBA00023315"/>
    </source>
</evidence>
<dbReference type="CDD" id="cd04301">
    <property type="entry name" value="NAT_SF"/>
    <property type="match status" value="1"/>
</dbReference>
<evidence type="ECO:0000259" key="3">
    <source>
        <dbReference type="PROSITE" id="PS51186"/>
    </source>
</evidence>
<dbReference type="EMBL" id="LJJB01000015">
    <property type="protein sequence ID" value="KQL43523.1"/>
    <property type="molecule type" value="Genomic_DNA"/>
</dbReference>
<keyword evidence="5" id="KW-1185">Reference proteome</keyword>
<dbReference type="PANTHER" id="PTHR43420">
    <property type="entry name" value="ACETYLTRANSFERASE"/>
    <property type="match status" value="1"/>
</dbReference>
<keyword evidence="1" id="KW-0808">Transferase</keyword>
<dbReference type="PROSITE" id="PS51186">
    <property type="entry name" value="GNAT"/>
    <property type="match status" value="1"/>
</dbReference>
<comment type="caution">
    <text evidence="4">The sequence shown here is derived from an EMBL/GenBank/DDBJ whole genome shotgun (WGS) entry which is preliminary data.</text>
</comment>
<dbReference type="Proteomes" id="UP000051063">
    <property type="component" value="Unassembled WGS sequence"/>
</dbReference>
<dbReference type="Pfam" id="PF00583">
    <property type="entry name" value="Acetyltransf_1"/>
    <property type="match status" value="1"/>
</dbReference>
<dbReference type="InterPro" id="IPR016181">
    <property type="entry name" value="Acyl_CoA_acyltransferase"/>
</dbReference>
<evidence type="ECO:0000256" key="1">
    <source>
        <dbReference type="ARBA" id="ARBA00022679"/>
    </source>
</evidence>